<dbReference type="SUPFAM" id="SSF48600">
    <property type="entry name" value="Chorismate mutase II"/>
    <property type="match status" value="1"/>
</dbReference>
<dbReference type="PANTHER" id="PTHR38041">
    <property type="entry name" value="CHORISMATE MUTASE"/>
    <property type="match status" value="1"/>
</dbReference>
<comment type="caution">
    <text evidence="5">The sequence shown here is derived from an EMBL/GenBank/DDBJ whole genome shotgun (WGS) entry which is preliminary data.</text>
</comment>
<feature type="binding site" evidence="3">
    <location>
        <position position="96"/>
    </location>
    <ligand>
        <name>substrate</name>
    </ligand>
</feature>
<feature type="domain" description="Chorismate mutase" evidence="4">
    <location>
        <begin position="10"/>
        <end position="100"/>
    </location>
</feature>
<dbReference type="OrthoDB" id="514491at2"/>
<dbReference type="PROSITE" id="PS51168">
    <property type="entry name" value="CHORISMATE_MUT_2"/>
    <property type="match status" value="1"/>
</dbReference>
<dbReference type="InterPro" id="IPR008241">
    <property type="entry name" value="Isochorismate_pyruvate-lyase"/>
</dbReference>
<feature type="binding site" evidence="3">
    <location>
        <position position="20"/>
    </location>
    <ligand>
        <name>substrate</name>
    </ligand>
</feature>
<dbReference type="InterPro" id="IPR002701">
    <property type="entry name" value="CM_II_prokaryot"/>
</dbReference>
<feature type="binding site" evidence="3">
    <location>
        <position position="48"/>
    </location>
    <ligand>
        <name>substrate</name>
    </ligand>
</feature>
<protein>
    <recommendedName>
        <fullName evidence="1">chorismate mutase</fullName>
        <ecNumber evidence="1">5.4.99.5</ecNumber>
    </recommendedName>
</protein>
<dbReference type="RefSeq" id="WP_116393431.1">
    <property type="nucleotide sequence ID" value="NZ_QUQO01000002.1"/>
</dbReference>
<organism evidence="5 6">
    <name type="scientific">Parvularcula marina</name>
    <dbReference type="NCBI Taxonomy" id="2292771"/>
    <lineage>
        <taxon>Bacteria</taxon>
        <taxon>Pseudomonadati</taxon>
        <taxon>Pseudomonadota</taxon>
        <taxon>Alphaproteobacteria</taxon>
        <taxon>Parvularculales</taxon>
        <taxon>Parvularculaceae</taxon>
        <taxon>Parvularcula</taxon>
    </lineage>
</organism>
<evidence type="ECO:0000313" key="5">
    <source>
        <dbReference type="EMBL" id="RFB01716.1"/>
    </source>
</evidence>
<dbReference type="Pfam" id="PF01817">
    <property type="entry name" value="CM_2"/>
    <property type="match status" value="1"/>
</dbReference>
<dbReference type="Proteomes" id="UP000264589">
    <property type="component" value="Unassembled WGS sequence"/>
</dbReference>
<evidence type="ECO:0000256" key="3">
    <source>
        <dbReference type="PIRSR" id="PIRSR029775-1"/>
    </source>
</evidence>
<dbReference type="SMART" id="SM00830">
    <property type="entry name" value="CM_2"/>
    <property type="match status" value="1"/>
</dbReference>
<evidence type="ECO:0000259" key="4">
    <source>
        <dbReference type="PROSITE" id="PS51168"/>
    </source>
</evidence>
<name>A0A371R8C7_9PROT</name>
<keyword evidence="6" id="KW-1185">Reference proteome</keyword>
<proteinExistence type="predicted"/>
<dbReference type="GO" id="GO:0009697">
    <property type="term" value="P:salicylic acid biosynthetic process"/>
    <property type="evidence" value="ECO:0007669"/>
    <property type="project" value="InterPro"/>
</dbReference>
<reference evidence="5 6" key="1">
    <citation type="submission" date="2018-08" db="EMBL/GenBank/DDBJ databases">
        <title>Parvularcula sp. SM1705, isolated from surface water of the South Sea China.</title>
        <authorList>
            <person name="Sun L."/>
        </authorList>
    </citation>
    <scope>NUCLEOTIDE SEQUENCE [LARGE SCALE GENOMIC DNA]</scope>
    <source>
        <strain evidence="5 6">SM1705</strain>
    </source>
</reference>
<dbReference type="GO" id="GO:0046417">
    <property type="term" value="P:chorismate metabolic process"/>
    <property type="evidence" value="ECO:0007669"/>
    <property type="project" value="InterPro"/>
</dbReference>
<evidence type="ECO:0000256" key="1">
    <source>
        <dbReference type="ARBA" id="ARBA00012404"/>
    </source>
</evidence>
<dbReference type="InterPro" id="IPR036979">
    <property type="entry name" value="CM_dom_sf"/>
</dbReference>
<dbReference type="PIRSF" id="PIRSF029775">
    <property type="entry name" value="Isochor_pyr_lyas"/>
    <property type="match status" value="1"/>
</dbReference>
<dbReference type="Gene3D" id="1.20.59.10">
    <property type="entry name" value="Chorismate mutase"/>
    <property type="match status" value="1"/>
</dbReference>
<accession>A0A371R8C7</accession>
<dbReference type="EMBL" id="QUQO01000002">
    <property type="protein sequence ID" value="RFB01716.1"/>
    <property type="molecule type" value="Genomic_DNA"/>
</dbReference>
<evidence type="ECO:0000313" key="6">
    <source>
        <dbReference type="Proteomes" id="UP000264589"/>
    </source>
</evidence>
<dbReference type="GO" id="GO:0004106">
    <property type="term" value="F:chorismate mutase activity"/>
    <property type="evidence" value="ECO:0007669"/>
    <property type="project" value="UniProtKB-EC"/>
</dbReference>
<gene>
    <name evidence="5" type="ORF">DX908_15725</name>
</gene>
<feature type="binding site" evidence="3">
    <location>
        <position position="37"/>
    </location>
    <ligand>
        <name>substrate</name>
    </ligand>
</feature>
<dbReference type="EC" id="5.4.99.5" evidence="1"/>
<dbReference type="AlphaFoldDB" id="A0A371R8C7"/>
<dbReference type="InterPro" id="IPR036263">
    <property type="entry name" value="Chorismate_II_sf"/>
</dbReference>
<dbReference type="PANTHER" id="PTHR38041:SF1">
    <property type="entry name" value="CHORISMATE MUTASE"/>
    <property type="match status" value="1"/>
</dbReference>
<keyword evidence="2" id="KW-0413">Isomerase</keyword>
<evidence type="ECO:0000256" key="2">
    <source>
        <dbReference type="ARBA" id="ARBA00023235"/>
    </source>
</evidence>
<sequence>MAADKEPLDPADCQTMEDVRIGVDTLDRDLVKLLLKRQGYMAAAARIKPTADDVRVPWRIEEVVEKVCAEARKIGLSTRIAEPVWRVLIEQCIEYELEEWHQLHSDGLELKTANQ</sequence>
<dbReference type="InParanoid" id="A0A371R8C7"/>
<dbReference type="GO" id="GO:0016835">
    <property type="term" value="F:carbon-oxygen lyase activity"/>
    <property type="evidence" value="ECO:0007669"/>
    <property type="project" value="InterPro"/>
</dbReference>
<dbReference type="InterPro" id="IPR051331">
    <property type="entry name" value="Chorismate_mutase-related"/>
</dbReference>